<evidence type="ECO:0000256" key="4">
    <source>
        <dbReference type="PROSITE-ProRule" id="PRU00091"/>
    </source>
</evidence>
<keyword evidence="1" id="KW-0479">Metal-binding</keyword>
<evidence type="ECO:0000259" key="6">
    <source>
        <dbReference type="PROSITE" id="PS50178"/>
    </source>
</evidence>
<sequence>MTSTTLAKAEPVFPWFFKGMNTFSRRVFGVDIVPASLLGDKKSMRNEATIHDKTVKAVGLNGYKESLSDDDDNSGEVQTSGSGRRITFAKTGSLDDSVVEDRRAGLKKQRSSSCGDLIRMDRSIGPTTETTSLKKPLNIIQRLRQKSADVSSECEENDENKPPLSMNGSGCSDLPICTFIDTGGGPSSTRGESYAASEESGSIRPQDFDEEEEEEEEDDYNYCNTCKKRYKIGKRWRHHCARCAATFCHKHGRTTHSNFTSCKVPGSCVCNVCLQSDKYNFSSRSKKRSLR</sequence>
<evidence type="ECO:0000256" key="1">
    <source>
        <dbReference type="ARBA" id="ARBA00022723"/>
    </source>
</evidence>
<feature type="domain" description="FYVE-type" evidence="6">
    <location>
        <begin position="217"/>
        <end position="278"/>
    </location>
</feature>
<feature type="region of interest" description="Disordered" evidence="5">
    <location>
        <begin position="146"/>
        <end position="165"/>
    </location>
</feature>
<proteinExistence type="predicted"/>
<name>A0A7S2H9I4_9STRA</name>
<dbReference type="InterPro" id="IPR011011">
    <property type="entry name" value="Znf_FYVE_PHD"/>
</dbReference>
<organism evidence="7">
    <name type="scientific">Helicotheca tamesis</name>
    <dbReference type="NCBI Taxonomy" id="374047"/>
    <lineage>
        <taxon>Eukaryota</taxon>
        <taxon>Sar</taxon>
        <taxon>Stramenopiles</taxon>
        <taxon>Ochrophyta</taxon>
        <taxon>Bacillariophyta</taxon>
        <taxon>Mediophyceae</taxon>
        <taxon>Lithodesmiophycidae</taxon>
        <taxon>Lithodesmiales</taxon>
        <taxon>Lithodesmiaceae</taxon>
        <taxon>Helicotheca</taxon>
    </lineage>
</organism>
<reference evidence="7" key="1">
    <citation type="submission" date="2021-01" db="EMBL/GenBank/DDBJ databases">
        <authorList>
            <person name="Corre E."/>
            <person name="Pelletier E."/>
            <person name="Niang G."/>
            <person name="Scheremetjew M."/>
            <person name="Finn R."/>
            <person name="Kale V."/>
            <person name="Holt S."/>
            <person name="Cochrane G."/>
            <person name="Meng A."/>
            <person name="Brown T."/>
            <person name="Cohen L."/>
        </authorList>
    </citation>
    <scope>NUCLEOTIDE SEQUENCE</scope>
    <source>
        <strain evidence="7">CCMP826</strain>
    </source>
</reference>
<evidence type="ECO:0000313" key="7">
    <source>
        <dbReference type="EMBL" id="CAD9484346.1"/>
    </source>
</evidence>
<evidence type="ECO:0000256" key="5">
    <source>
        <dbReference type="SAM" id="MobiDB-lite"/>
    </source>
</evidence>
<evidence type="ECO:0000256" key="3">
    <source>
        <dbReference type="ARBA" id="ARBA00022833"/>
    </source>
</evidence>
<keyword evidence="2 4" id="KW-0863">Zinc-finger</keyword>
<keyword evidence="3" id="KW-0862">Zinc</keyword>
<dbReference type="InterPro" id="IPR017455">
    <property type="entry name" value="Znf_FYVE-rel"/>
</dbReference>
<dbReference type="AlphaFoldDB" id="A0A7S2H9I4"/>
<feature type="region of interest" description="Disordered" evidence="5">
    <location>
        <begin position="66"/>
        <end position="86"/>
    </location>
</feature>
<dbReference type="EMBL" id="HBGV01007078">
    <property type="protein sequence ID" value="CAD9484346.1"/>
    <property type="molecule type" value="Transcribed_RNA"/>
</dbReference>
<dbReference type="PROSITE" id="PS50178">
    <property type="entry name" value="ZF_FYVE"/>
    <property type="match status" value="1"/>
</dbReference>
<evidence type="ECO:0000256" key="2">
    <source>
        <dbReference type="ARBA" id="ARBA00022771"/>
    </source>
</evidence>
<gene>
    <name evidence="7" type="ORF">HTAM1171_LOCUS4320</name>
</gene>
<feature type="region of interest" description="Disordered" evidence="5">
    <location>
        <begin position="185"/>
        <end position="215"/>
    </location>
</feature>
<dbReference type="SUPFAM" id="SSF57903">
    <property type="entry name" value="FYVE/PHD zinc finger"/>
    <property type="match status" value="1"/>
</dbReference>
<dbReference type="GO" id="GO:0008270">
    <property type="term" value="F:zinc ion binding"/>
    <property type="evidence" value="ECO:0007669"/>
    <property type="project" value="UniProtKB-KW"/>
</dbReference>
<feature type="region of interest" description="Disordered" evidence="5">
    <location>
        <begin position="100"/>
        <end position="122"/>
    </location>
</feature>
<accession>A0A7S2H9I4</accession>
<feature type="compositionally biased region" description="Low complexity" evidence="5">
    <location>
        <begin position="191"/>
        <end position="202"/>
    </location>
</feature>
<protein>
    <recommendedName>
        <fullName evidence="6">FYVE-type domain-containing protein</fullName>
    </recommendedName>
</protein>
<dbReference type="CDD" id="cd00065">
    <property type="entry name" value="FYVE_like_SF"/>
    <property type="match status" value="1"/>
</dbReference>